<dbReference type="EMBL" id="KV453849">
    <property type="protein sequence ID" value="ODV86773.1"/>
    <property type="molecule type" value="Genomic_DNA"/>
</dbReference>
<proteinExistence type="predicted"/>
<protein>
    <submittedName>
        <fullName evidence="1">Uncharacterized protein</fullName>
    </submittedName>
</protein>
<evidence type="ECO:0000313" key="2">
    <source>
        <dbReference type="Proteomes" id="UP000094801"/>
    </source>
</evidence>
<dbReference type="AlphaFoldDB" id="A0A1E4T4T7"/>
<keyword evidence="2" id="KW-1185">Reference proteome</keyword>
<evidence type="ECO:0000313" key="1">
    <source>
        <dbReference type="EMBL" id="ODV86773.1"/>
    </source>
</evidence>
<gene>
    <name evidence="1" type="ORF">CANARDRAFT_114997</name>
</gene>
<accession>A0A1E4T4T7</accession>
<organism evidence="1 2">
    <name type="scientific">[Candida] arabinofermentans NRRL YB-2248</name>
    <dbReference type="NCBI Taxonomy" id="983967"/>
    <lineage>
        <taxon>Eukaryota</taxon>
        <taxon>Fungi</taxon>
        <taxon>Dikarya</taxon>
        <taxon>Ascomycota</taxon>
        <taxon>Saccharomycotina</taxon>
        <taxon>Pichiomycetes</taxon>
        <taxon>Pichiales</taxon>
        <taxon>Pichiaceae</taxon>
        <taxon>Ogataea</taxon>
        <taxon>Ogataea/Candida clade</taxon>
    </lineage>
</organism>
<dbReference type="Proteomes" id="UP000094801">
    <property type="component" value="Unassembled WGS sequence"/>
</dbReference>
<reference evidence="2" key="1">
    <citation type="submission" date="2016-04" db="EMBL/GenBank/DDBJ databases">
        <title>Comparative genomics of biotechnologically important yeasts.</title>
        <authorList>
            <consortium name="DOE Joint Genome Institute"/>
            <person name="Riley R."/>
            <person name="Haridas S."/>
            <person name="Wolfe K.H."/>
            <person name="Lopes M.R."/>
            <person name="Hittinger C.T."/>
            <person name="Goker M."/>
            <person name="Salamov A."/>
            <person name="Wisecaver J."/>
            <person name="Long T.M."/>
            <person name="Aerts A.L."/>
            <person name="Barry K."/>
            <person name="Choi C."/>
            <person name="Clum A."/>
            <person name="Coughlan A.Y."/>
            <person name="Deshpande S."/>
            <person name="Douglass A.P."/>
            <person name="Hanson S.J."/>
            <person name="Klenk H.-P."/>
            <person name="Labutti K."/>
            <person name="Lapidus A."/>
            <person name="Lindquist E."/>
            <person name="Lipzen A."/>
            <person name="Meier-Kolthoff J.P."/>
            <person name="Ohm R.A."/>
            <person name="Otillar R.P."/>
            <person name="Pangilinan J."/>
            <person name="Peng Y."/>
            <person name="Rokas A."/>
            <person name="Rosa C.A."/>
            <person name="Scheuner C."/>
            <person name="Sibirny A.A."/>
            <person name="Slot J.C."/>
            <person name="Stielow J.B."/>
            <person name="Sun H."/>
            <person name="Kurtzman C.P."/>
            <person name="Blackwell M."/>
            <person name="Grigoriev I.V."/>
            <person name="Jeffries T.W."/>
        </authorList>
    </citation>
    <scope>NUCLEOTIDE SEQUENCE [LARGE SCALE GENOMIC DNA]</scope>
    <source>
        <strain evidence="2">NRRL YB-2248</strain>
    </source>
</reference>
<name>A0A1E4T4T7_9ASCO</name>
<sequence length="57" mass="6517">MHRIVVSFAQMRISRLKCLLKLTVYNFLSCEQFSSTSIIAILKITIIIVSSVRTNND</sequence>